<evidence type="ECO:0000313" key="5">
    <source>
        <dbReference type="Proteomes" id="UP000528457"/>
    </source>
</evidence>
<reference evidence="4 5" key="1">
    <citation type="submission" date="2020-08" db="EMBL/GenBank/DDBJ databases">
        <title>Genomic Encyclopedia of Type Strains, Phase IV (KMG-IV): sequencing the most valuable type-strain genomes for metagenomic binning, comparative biology and taxonomic classification.</title>
        <authorList>
            <person name="Goeker M."/>
        </authorList>
    </citation>
    <scope>NUCLEOTIDE SEQUENCE [LARGE SCALE GENOMIC DNA]</scope>
    <source>
        <strain evidence="4 5">DSM 22368</strain>
    </source>
</reference>
<sequence>MKMSFTMGLAVLALSLNSPLSYAAEPNYDYVDISAGVARSKVKIGNQDFKLDTNVVRAELSKRINEFSYVRTELAQARTDDRNGPANNQLRLNDKEINANASIGFIAKLNESNHLVAELGINHNDYEDHGLLRQSNNAVPFKSSGKQTDALWSVAWKTAISDGWELNVRYTKAGDVSSWKLNSPFAISKDLSLDLALIHSKDDSDKRRYQSNAATVGLRFHF</sequence>
<feature type="domain" description="Outer membrane protein beta-barrel" evidence="3">
    <location>
        <begin position="10"/>
        <end position="222"/>
    </location>
</feature>
<evidence type="ECO:0000256" key="1">
    <source>
        <dbReference type="ARBA" id="ARBA00022729"/>
    </source>
</evidence>
<dbReference type="EMBL" id="JACHHT010000001">
    <property type="protein sequence ID" value="MBB6520934.1"/>
    <property type="molecule type" value="Genomic_DNA"/>
</dbReference>
<name>A0A7X0JSC1_9GAMM</name>
<dbReference type="InterPro" id="IPR027385">
    <property type="entry name" value="Beta-barrel_OMP"/>
</dbReference>
<dbReference type="RefSeq" id="WP_166849870.1">
    <property type="nucleotide sequence ID" value="NZ_JAAONY010000001.1"/>
</dbReference>
<dbReference type="AlphaFoldDB" id="A0A7X0JSC1"/>
<gene>
    <name evidence="4" type="ORF">HNR48_001212</name>
</gene>
<dbReference type="InParanoid" id="A0A7X0JSC1"/>
<dbReference type="InterPro" id="IPR011250">
    <property type="entry name" value="OMP/PagP_B-barrel"/>
</dbReference>
<keyword evidence="1 2" id="KW-0732">Signal</keyword>
<feature type="signal peptide" evidence="2">
    <location>
        <begin position="1"/>
        <end position="23"/>
    </location>
</feature>
<comment type="caution">
    <text evidence="4">The sequence shown here is derived from an EMBL/GenBank/DDBJ whole genome shotgun (WGS) entry which is preliminary data.</text>
</comment>
<dbReference type="Gene3D" id="2.40.160.20">
    <property type="match status" value="1"/>
</dbReference>
<accession>A0A7X0JSC1</accession>
<keyword evidence="5" id="KW-1185">Reference proteome</keyword>
<protein>
    <recommendedName>
        <fullName evidence="3">Outer membrane protein beta-barrel domain-containing protein</fullName>
    </recommendedName>
</protein>
<evidence type="ECO:0000313" key="4">
    <source>
        <dbReference type="EMBL" id="MBB6520934.1"/>
    </source>
</evidence>
<dbReference type="Proteomes" id="UP000528457">
    <property type="component" value="Unassembled WGS sequence"/>
</dbReference>
<evidence type="ECO:0000256" key="2">
    <source>
        <dbReference type="SAM" id="SignalP"/>
    </source>
</evidence>
<proteinExistence type="predicted"/>
<evidence type="ECO:0000259" key="3">
    <source>
        <dbReference type="Pfam" id="PF13505"/>
    </source>
</evidence>
<dbReference type="SUPFAM" id="SSF56925">
    <property type="entry name" value="OMPA-like"/>
    <property type="match status" value="1"/>
</dbReference>
<feature type="chain" id="PRO_5030887357" description="Outer membrane protein beta-barrel domain-containing protein" evidence="2">
    <location>
        <begin position="24"/>
        <end position="222"/>
    </location>
</feature>
<organism evidence="4 5">
    <name type="scientific">Pseudoteredinibacter isoporae</name>
    <dbReference type="NCBI Taxonomy" id="570281"/>
    <lineage>
        <taxon>Bacteria</taxon>
        <taxon>Pseudomonadati</taxon>
        <taxon>Pseudomonadota</taxon>
        <taxon>Gammaproteobacteria</taxon>
        <taxon>Cellvibrionales</taxon>
        <taxon>Cellvibrionaceae</taxon>
        <taxon>Pseudoteredinibacter</taxon>
    </lineage>
</organism>
<dbReference type="Pfam" id="PF13505">
    <property type="entry name" value="OMP_b-brl"/>
    <property type="match status" value="1"/>
</dbReference>